<dbReference type="SMART" id="SM00967">
    <property type="entry name" value="SpoU_sub_bind"/>
    <property type="match status" value="1"/>
</dbReference>
<feature type="non-terminal residue" evidence="2">
    <location>
        <position position="112"/>
    </location>
</feature>
<evidence type="ECO:0000259" key="1">
    <source>
        <dbReference type="SMART" id="SM00967"/>
    </source>
</evidence>
<feature type="domain" description="RNA 2-O ribose methyltransferase substrate binding" evidence="1">
    <location>
        <begin position="18"/>
        <end position="96"/>
    </location>
</feature>
<organism evidence="2">
    <name type="scientific">marine metagenome</name>
    <dbReference type="NCBI Taxonomy" id="408172"/>
    <lineage>
        <taxon>unclassified sequences</taxon>
        <taxon>metagenomes</taxon>
        <taxon>ecological metagenomes</taxon>
    </lineage>
</organism>
<dbReference type="InterPro" id="IPR013123">
    <property type="entry name" value="SpoU_subst-bd"/>
</dbReference>
<sequence>MTESTWAQQRELFDDMITLYGRKTSLEILKNTNLKVFRLHLATSNKPAPIISEMKQLATSRNIEIRIHNKKNLSHISRNARQDQGVAIDLIAPQYRKLEHLIRADLKPGTEF</sequence>
<dbReference type="Gene3D" id="3.30.1330.30">
    <property type="match status" value="1"/>
</dbReference>
<dbReference type="Pfam" id="PF08032">
    <property type="entry name" value="SpoU_sub_bind"/>
    <property type="match status" value="1"/>
</dbReference>
<reference evidence="2" key="1">
    <citation type="submission" date="2018-05" db="EMBL/GenBank/DDBJ databases">
        <authorList>
            <person name="Lanie J.A."/>
            <person name="Ng W.-L."/>
            <person name="Kazmierczak K.M."/>
            <person name="Andrzejewski T.M."/>
            <person name="Davidsen T.M."/>
            <person name="Wayne K.J."/>
            <person name="Tettelin H."/>
            <person name="Glass J.I."/>
            <person name="Rusch D."/>
            <person name="Podicherti R."/>
            <person name="Tsui H.-C.T."/>
            <person name="Winkler M.E."/>
        </authorList>
    </citation>
    <scope>NUCLEOTIDE SEQUENCE</scope>
</reference>
<dbReference type="InterPro" id="IPR029064">
    <property type="entry name" value="Ribosomal_eL30-like_sf"/>
</dbReference>
<gene>
    <name evidence="2" type="ORF">METZ01_LOCUS483301</name>
</gene>
<accession>A0A383CDL4</accession>
<dbReference type="AlphaFoldDB" id="A0A383CDL4"/>
<name>A0A383CDL4_9ZZZZ</name>
<protein>
    <recommendedName>
        <fullName evidence="1">RNA 2-O ribose methyltransferase substrate binding domain-containing protein</fullName>
    </recommendedName>
</protein>
<proteinExistence type="predicted"/>
<dbReference type="GO" id="GO:0008168">
    <property type="term" value="F:methyltransferase activity"/>
    <property type="evidence" value="ECO:0007669"/>
    <property type="project" value="InterPro"/>
</dbReference>
<dbReference type="EMBL" id="UINC01208073">
    <property type="protein sequence ID" value="SVE30447.1"/>
    <property type="molecule type" value="Genomic_DNA"/>
</dbReference>
<evidence type="ECO:0000313" key="2">
    <source>
        <dbReference type="EMBL" id="SVE30447.1"/>
    </source>
</evidence>
<dbReference type="SUPFAM" id="SSF55315">
    <property type="entry name" value="L30e-like"/>
    <property type="match status" value="1"/>
</dbReference>